<evidence type="ECO:0000256" key="1">
    <source>
        <dbReference type="SAM" id="MobiDB-lite"/>
    </source>
</evidence>
<name>A0AAD9QD43_ACRCE</name>
<feature type="compositionally biased region" description="Polar residues" evidence="1">
    <location>
        <begin position="62"/>
        <end position="86"/>
    </location>
</feature>
<feature type="region of interest" description="Disordered" evidence="1">
    <location>
        <begin position="50"/>
        <end position="86"/>
    </location>
</feature>
<protein>
    <submittedName>
        <fullName evidence="2">Uncharacterized protein</fullName>
    </submittedName>
</protein>
<reference evidence="2" key="2">
    <citation type="journal article" date="2023" name="Science">
        <title>Genomic signatures of disease resistance in endangered staghorn corals.</title>
        <authorList>
            <person name="Vollmer S.V."/>
            <person name="Selwyn J.D."/>
            <person name="Despard B.A."/>
            <person name="Roesel C.L."/>
        </authorList>
    </citation>
    <scope>NUCLEOTIDE SEQUENCE</scope>
    <source>
        <strain evidence="2">K2</strain>
    </source>
</reference>
<proteinExistence type="predicted"/>
<accession>A0AAD9QD43</accession>
<feature type="non-terminal residue" evidence="2">
    <location>
        <position position="1"/>
    </location>
</feature>
<reference evidence="2" key="1">
    <citation type="journal article" date="2023" name="G3 (Bethesda)">
        <title>Whole genome assembly and annotation of the endangered Caribbean coral Acropora cervicornis.</title>
        <authorList>
            <person name="Selwyn J.D."/>
            <person name="Vollmer S.V."/>
        </authorList>
    </citation>
    <scope>NUCLEOTIDE SEQUENCE</scope>
    <source>
        <strain evidence="2">K2</strain>
    </source>
</reference>
<dbReference type="AlphaFoldDB" id="A0AAD9QD43"/>
<keyword evidence="3" id="KW-1185">Reference proteome</keyword>
<feature type="region of interest" description="Disordered" evidence="1">
    <location>
        <begin position="1"/>
        <end position="38"/>
    </location>
</feature>
<organism evidence="2 3">
    <name type="scientific">Acropora cervicornis</name>
    <name type="common">Staghorn coral</name>
    <dbReference type="NCBI Taxonomy" id="6130"/>
    <lineage>
        <taxon>Eukaryota</taxon>
        <taxon>Metazoa</taxon>
        <taxon>Cnidaria</taxon>
        <taxon>Anthozoa</taxon>
        <taxon>Hexacorallia</taxon>
        <taxon>Scleractinia</taxon>
        <taxon>Astrocoeniina</taxon>
        <taxon>Acroporidae</taxon>
        <taxon>Acropora</taxon>
    </lineage>
</organism>
<evidence type="ECO:0000313" key="2">
    <source>
        <dbReference type="EMBL" id="KAK2559048.1"/>
    </source>
</evidence>
<gene>
    <name evidence="2" type="ORF">P5673_018686</name>
</gene>
<evidence type="ECO:0000313" key="3">
    <source>
        <dbReference type="Proteomes" id="UP001249851"/>
    </source>
</evidence>
<feature type="compositionally biased region" description="Polar residues" evidence="1">
    <location>
        <begin position="28"/>
        <end position="38"/>
    </location>
</feature>
<dbReference type="EMBL" id="JARQWQ010000042">
    <property type="protein sequence ID" value="KAK2559048.1"/>
    <property type="molecule type" value="Genomic_DNA"/>
</dbReference>
<feature type="compositionally biased region" description="Acidic residues" evidence="1">
    <location>
        <begin position="13"/>
        <end position="27"/>
    </location>
</feature>
<dbReference type="Proteomes" id="UP001249851">
    <property type="component" value="Unassembled WGS sequence"/>
</dbReference>
<sequence length="1158" mass="129398">MKKLTDMFRTTSEVDETQGPVEEDTQEEVTSNNSDNIMEQTQHATGTDTWEMADHHDPFSVYDSTTTSLESQPNLENDSSLTSSAHGHSTVSTAFLTTDFPNGPLSDSTDSDSCSDYTVHCSSDRDDDSDWEDVREDSGAPRFQFADPVAEMLDAAVHSGALPREHIFYKLVSGALEYVLYDHSRGEKYKWDPTVVRWARSLLRLGRSRTFNFLRGPGGFKASKEKRTHKSSTRIDFSRFGIPLPSKRTVRRTKPGYTTASGIIRNLLISILRIADSQSASCYVNSSTIKAIAICLTRDGLGLKPSLEFDERKKVLVGSKEKIDIDYIKKNPVPDPSELKKSMIKDADISVVTTADRKISLPVGVYYEAADQTGEEVLAEVEEIAGQLQTCLSCLEAQSKSSNSILICNSGCTSRCESCFDQKEVCRECQENGVQSIEPQLRPCSKCIADEKKCVKFVITCYSTDCEQKNKTALEILKSRKEDEAEARQSNLRLTEGTPDAVHVGKCLKGSLANWWLVVDDFRVNLAMLRTLRQDYKSDTGKQLRQAIKLESVRHRDKMSTESVAEICSQKCLSVLESIESRSNDVIYTLVPEKHRHTDDNKTNTFKVPLDLIKDTEDMSKLYVADSQKGTLTEVRLHYPATVKTVASGYTNPIAVAMVHGTVIVAERTGDLYCLDLHSKLQVKPASMKKAEMEAFVARHKVKVVQENAKNRSREDLKSAINQCLQNNKKKVTSNGTKLDLEPSVKTPVAMTSLADEILFLADTGTKRLLEVRVEKSDFKLDCYMRTVMNFKDNANPTGLCIIEGQQKLLLADSGTDGGLLVVNLEDGTTLQLLQNESPDCCQIHGVCLSCQSVIFTDTKSHALKRFSSEAALLDGTNKIQKVDTIIGNGTSGTEDGLIGVGRVSYPTAIIAEHGTIFFVDTSSKSVRLVTKVSALIKYIRIMEDIYRAFYIHSDILGNAELPSLSEAEQRMEKAEKMLTQMLQNAKAKFKVSGVMQGPQGTPAEKTVTSVTFIKNFLHRLQTRFSEECPRLLEVTDVRTCLTLVNEYFNSEMRQVTDTPTVLDCAMNFVEAADETLKRIAWPGYICFTREKEHYELPSDFSVKYEDLLQVPQEPTTCLNKEDVKLLNDWRNEFGRGVRQQSVRNSFTKDKAGTLPFY</sequence>
<dbReference type="SUPFAM" id="SSF75011">
    <property type="entry name" value="3-carboxy-cis,cis-mucoante lactonizing enzyme"/>
    <property type="match status" value="1"/>
</dbReference>
<comment type="caution">
    <text evidence="2">The sequence shown here is derived from an EMBL/GenBank/DDBJ whole genome shotgun (WGS) entry which is preliminary data.</text>
</comment>